<protein>
    <submittedName>
        <fullName evidence="1">Uncharacterized protein</fullName>
    </submittedName>
</protein>
<gene>
    <name evidence="1" type="ORF">SAMN06265376_10158</name>
</gene>
<name>A0A238VN10_9FLAO</name>
<accession>A0A238VN10</accession>
<dbReference type="OrthoDB" id="1201446at2"/>
<organism evidence="1 2">
    <name type="scientific">Dokdonia pacifica</name>
    <dbReference type="NCBI Taxonomy" id="1627892"/>
    <lineage>
        <taxon>Bacteria</taxon>
        <taxon>Pseudomonadati</taxon>
        <taxon>Bacteroidota</taxon>
        <taxon>Flavobacteriia</taxon>
        <taxon>Flavobacteriales</taxon>
        <taxon>Flavobacteriaceae</taxon>
        <taxon>Dokdonia</taxon>
    </lineage>
</organism>
<reference evidence="1 2" key="1">
    <citation type="submission" date="2017-06" db="EMBL/GenBank/DDBJ databases">
        <authorList>
            <person name="Kim H.J."/>
            <person name="Triplett B.A."/>
        </authorList>
    </citation>
    <scope>NUCLEOTIDE SEQUENCE [LARGE SCALE GENOMIC DNA]</scope>
    <source>
        <strain evidence="1 2">DSM 25597</strain>
    </source>
</reference>
<keyword evidence="2" id="KW-1185">Reference proteome</keyword>
<dbReference type="EMBL" id="FZNY01000001">
    <property type="protein sequence ID" value="SNR35554.1"/>
    <property type="molecule type" value="Genomic_DNA"/>
</dbReference>
<dbReference type="Proteomes" id="UP000198379">
    <property type="component" value="Unassembled WGS sequence"/>
</dbReference>
<evidence type="ECO:0000313" key="1">
    <source>
        <dbReference type="EMBL" id="SNR35554.1"/>
    </source>
</evidence>
<sequence length="137" mass="16270">MIRHRLKSKAIDNALWLNFENRTTNKEYVVIQGVGHDYRIVPKDHPSIQNETFVVLPISYTSLSYDRITEIFADRNPLWFWEELKGTFGTLNGELLRFIIAYNIPLEKLIRYSLSARGYDKEMQWVGFNKAKEIWQE</sequence>
<evidence type="ECO:0000313" key="2">
    <source>
        <dbReference type="Proteomes" id="UP000198379"/>
    </source>
</evidence>
<dbReference type="RefSeq" id="WP_089369436.1">
    <property type="nucleotide sequence ID" value="NZ_BMEP01000002.1"/>
</dbReference>
<proteinExistence type="predicted"/>
<dbReference type="AlphaFoldDB" id="A0A238VN10"/>